<keyword evidence="3" id="KW-1185">Reference proteome</keyword>
<dbReference type="Pfam" id="PF11070">
    <property type="entry name" value="DUF2871"/>
    <property type="match status" value="1"/>
</dbReference>
<feature type="transmembrane region" description="Helical" evidence="1">
    <location>
        <begin position="5"/>
        <end position="23"/>
    </location>
</feature>
<feature type="transmembrane region" description="Helical" evidence="1">
    <location>
        <begin position="105"/>
        <end position="127"/>
    </location>
</feature>
<dbReference type="SUPFAM" id="SSF81442">
    <property type="entry name" value="Cytochrome c oxidase subunit I-like"/>
    <property type="match status" value="1"/>
</dbReference>
<comment type="caution">
    <text evidence="2">The sequence shown here is derived from an EMBL/GenBank/DDBJ whole genome shotgun (WGS) entry which is preliminary data.</text>
</comment>
<dbReference type="EMBL" id="JAOPKZ010000001">
    <property type="protein sequence ID" value="MCU5745273.1"/>
    <property type="molecule type" value="Genomic_DNA"/>
</dbReference>
<keyword evidence="1" id="KW-0472">Membrane</keyword>
<evidence type="ECO:0000313" key="3">
    <source>
        <dbReference type="Proteomes" id="UP001209553"/>
    </source>
</evidence>
<feature type="transmembrane region" description="Helical" evidence="1">
    <location>
        <begin position="35"/>
        <end position="56"/>
    </location>
</feature>
<gene>
    <name evidence="2" type="ORF">N9R04_00875</name>
</gene>
<name>A0ABT2QMR2_9STAP</name>
<dbReference type="InterPro" id="IPR021299">
    <property type="entry name" value="DUF2871"/>
</dbReference>
<dbReference type="Proteomes" id="UP001209553">
    <property type="component" value="Unassembled WGS sequence"/>
</dbReference>
<sequence>MRRVLYAFLFYTAIGLLSGFYYRELTVSHHFTGDTQLVIVHTHTLILGMMMHLLLLPLVKVFKLSNYYLFNWFFYIYNIGVVITVGMMALKGTYQVLGKHVPESFAGYAGLGHTVITAGFVLLFFLLRKAIIKDPVEKDKE</sequence>
<dbReference type="RefSeq" id="WP_262853673.1">
    <property type="nucleotide sequence ID" value="NZ_JAOPKZ010000001.1"/>
</dbReference>
<evidence type="ECO:0000313" key="2">
    <source>
        <dbReference type="EMBL" id="MCU5745273.1"/>
    </source>
</evidence>
<reference evidence="2 3" key="1">
    <citation type="journal article" date="2023" name="Int. J. Syst. Evol. Microbiol.">
        <title>Streptococcus sciuri sp. nov., Staphylococcus marylandisciuri sp. nov. and Staphylococcus americanisciuri sp. nov., isolated from faeces of eastern grey squirrel (Sciurus carolinensis).</title>
        <authorList>
            <person name="Volokhov D.V."/>
            <person name="Zagorodnyaya T.A."/>
            <person name="Furtak V.A."/>
            <person name="Nattanmai G."/>
            <person name="Randall L."/>
            <person name="Jose S."/>
            <person name="Gao Y."/>
            <person name="Eisenberg T."/>
            <person name="Delmonte P."/>
            <person name="Blom J."/>
            <person name="Mitchell K.K."/>
        </authorList>
    </citation>
    <scope>NUCLEOTIDE SEQUENCE [LARGE SCALE GENOMIC DNA]</scope>
    <source>
        <strain evidence="2 3">SQ8-PEA</strain>
    </source>
</reference>
<proteinExistence type="predicted"/>
<keyword evidence="1" id="KW-1133">Transmembrane helix</keyword>
<accession>A0ABT2QMR2</accession>
<protein>
    <submittedName>
        <fullName evidence="2">DUF2871 domain-containing protein</fullName>
    </submittedName>
</protein>
<evidence type="ECO:0000256" key="1">
    <source>
        <dbReference type="SAM" id="Phobius"/>
    </source>
</evidence>
<dbReference type="InterPro" id="IPR036927">
    <property type="entry name" value="Cyt_c_oxase-like_su1_sf"/>
</dbReference>
<keyword evidence="1" id="KW-0812">Transmembrane</keyword>
<organism evidence="2 3">
    <name type="scientific">Staphylococcus marylandisciuri</name>
    <dbReference type="NCBI Taxonomy" id="2981529"/>
    <lineage>
        <taxon>Bacteria</taxon>
        <taxon>Bacillati</taxon>
        <taxon>Bacillota</taxon>
        <taxon>Bacilli</taxon>
        <taxon>Bacillales</taxon>
        <taxon>Staphylococcaceae</taxon>
        <taxon>Staphylococcus</taxon>
    </lineage>
</organism>
<feature type="transmembrane region" description="Helical" evidence="1">
    <location>
        <begin position="68"/>
        <end position="90"/>
    </location>
</feature>